<reference evidence="1 2" key="1">
    <citation type="submission" date="2019-03" db="EMBL/GenBank/DDBJ databases">
        <title>Deep-cultivation of Planctomycetes and their phenomic and genomic characterization uncovers novel biology.</title>
        <authorList>
            <person name="Wiegand S."/>
            <person name="Jogler M."/>
            <person name="Boedeker C."/>
            <person name="Pinto D."/>
            <person name="Vollmers J."/>
            <person name="Rivas-Marin E."/>
            <person name="Kohn T."/>
            <person name="Peeters S.H."/>
            <person name="Heuer A."/>
            <person name="Rast P."/>
            <person name="Oberbeckmann S."/>
            <person name="Bunk B."/>
            <person name="Jeske O."/>
            <person name="Meyerdierks A."/>
            <person name="Storesund J.E."/>
            <person name="Kallscheuer N."/>
            <person name="Luecker S."/>
            <person name="Lage O.M."/>
            <person name="Pohl T."/>
            <person name="Merkel B.J."/>
            <person name="Hornburger P."/>
            <person name="Mueller R.-W."/>
            <person name="Bruemmer F."/>
            <person name="Labrenz M."/>
            <person name="Spormann A.M."/>
            <person name="Op den Camp H."/>
            <person name="Overmann J."/>
            <person name="Amann R."/>
            <person name="Jetten M.S.M."/>
            <person name="Mascher T."/>
            <person name="Medema M.H."/>
            <person name="Devos D.P."/>
            <person name="Kaster A.-K."/>
            <person name="Ovreas L."/>
            <person name="Rohde M."/>
            <person name="Galperin M.Y."/>
            <person name="Jogler C."/>
        </authorList>
    </citation>
    <scope>NUCLEOTIDE SEQUENCE [LARGE SCALE GENOMIC DNA]</scope>
    <source>
        <strain evidence="1 2">Enr10</strain>
    </source>
</reference>
<organism evidence="1 2">
    <name type="scientific">Gimesia panareensis</name>
    <dbReference type="NCBI Taxonomy" id="2527978"/>
    <lineage>
        <taxon>Bacteria</taxon>
        <taxon>Pseudomonadati</taxon>
        <taxon>Planctomycetota</taxon>
        <taxon>Planctomycetia</taxon>
        <taxon>Planctomycetales</taxon>
        <taxon>Planctomycetaceae</taxon>
        <taxon>Gimesia</taxon>
    </lineage>
</organism>
<gene>
    <name evidence="1" type="ORF">Enr10x_57040</name>
</gene>
<protein>
    <submittedName>
        <fullName evidence="1">Uncharacterized protein</fullName>
    </submittedName>
</protein>
<name>A0A517QFB7_9PLAN</name>
<evidence type="ECO:0000313" key="1">
    <source>
        <dbReference type="EMBL" id="QDT30338.1"/>
    </source>
</evidence>
<accession>A0A517QFB7</accession>
<keyword evidence="2" id="KW-1185">Reference proteome</keyword>
<dbReference type="Proteomes" id="UP000315647">
    <property type="component" value="Chromosome"/>
</dbReference>
<dbReference type="RefSeq" id="WP_145452219.1">
    <property type="nucleotide sequence ID" value="NZ_CP037421.1"/>
</dbReference>
<dbReference type="AlphaFoldDB" id="A0A517QFB7"/>
<sequence length="249" mass="28295">MPKSKIAGYITVSITCNNIADARDYLDELEDKVHGLAKIYKSARVSTSHASDSKEGWTEVFALQLETLDIAGSVTEDIVAIVRSMGIPKGCSIEMGKREIGDPVDRSFRRKVFINRNTIWQPDGKKFVEKQGAIKLPRRISYLTDIVQQYYQIGGNDVGRIFRSEKSPHDFLEELTTNETDRLVSIYGRIIKSNDHLWVLSWLQENGDGSVSIEKAQVVYFFALLDRLNECGLSGEKRYIELVDWDQLI</sequence>
<evidence type="ECO:0000313" key="2">
    <source>
        <dbReference type="Proteomes" id="UP000315647"/>
    </source>
</evidence>
<dbReference type="EMBL" id="CP037421">
    <property type="protein sequence ID" value="QDT30338.1"/>
    <property type="molecule type" value="Genomic_DNA"/>
</dbReference>
<proteinExistence type="predicted"/>